<accession>A0AA88YAX1</accession>
<name>A0AA88YAX1_PINIB</name>
<dbReference type="AlphaFoldDB" id="A0AA88YAX1"/>
<dbReference type="PROSITE" id="PS50878">
    <property type="entry name" value="RT_POL"/>
    <property type="match status" value="1"/>
</dbReference>
<dbReference type="InterPro" id="IPR043502">
    <property type="entry name" value="DNA/RNA_pol_sf"/>
</dbReference>
<protein>
    <recommendedName>
        <fullName evidence="1">Reverse transcriptase domain-containing protein</fullName>
    </recommendedName>
</protein>
<dbReference type="SUPFAM" id="SSF56672">
    <property type="entry name" value="DNA/RNA polymerases"/>
    <property type="match status" value="1"/>
</dbReference>
<dbReference type="PANTHER" id="PTHR33332">
    <property type="entry name" value="REVERSE TRANSCRIPTASE DOMAIN-CONTAINING PROTEIN"/>
    <property type="match status" value="1"/>
</dbReference>
<proteinExistence type="predicted"/>
<evidence type="ECO:0000313" key="3">
    <source>
        <dbReference type="Proteomes" id="UP001186944"/>
    </source>
</evidence>
<dbReference type="PRINTS" id="PR01345">
    <property type="entry name" value="CERVTRCPTASE"/>
</dbReference>
<dbReference type="InterPro" id="IPR000477">
    <property type="entry name" value="RT_dom"/>
</dbReference>
<evidence type="ECO:0000313" key="2">
    <source>
        <dbReference type="EMBL" id="KAK3101483.1"/>
    </source>
</evidence>
<dbReference type="Pfam" id="PF00078">
    <property type="entry name" value="RVT_1"/>
    <property type="match status" value="1"/>
</dbReference>
<dbReference type="Proteomes" id="UP001186944">
    <property type="component" value="Unassembled WGS sequence"/>
</dbReference>
<dbReference type="CDD" id="cd01650">
    <property type="entry name" value="RT_nLTR_like"/>
    <property type="match status" value="1"/>
</dbReference>
<evidence type="ECO:0000259" key="1">
    <source>
        <dbReference type="PROSITE" id="PS50878"/>
    </source>
</evidence>
<dbReference type="EMBL" id="VSWD01000005">
    <property type="protein sequence ID" value="KAK3101483.1"/>
    <property type="molecule type" value="Genomic_DNA"/>
</dbReference>
<reference evidence="2" key="1">
    <citation type="submission" date="2019-08" db="EMBL/GenBank/DDBJ databases">
        <title>The improved chromosome-level genome for the pearl oyster Pinctada fucata martensii using PacBio sequencing and Hi-C.</title>
        <authorList>
            <person name="Zheng Z."/>
        </authorList>
    </citation>
    <scope>NUCLEOTIDE SEQUENCE</scope>
    <source>
        <strain evidence="2">ZZ-2019</strain>
        <tissue evidence="2">Adductor muscle</tissue>
    </source>
</reference>
<keyword evidence="3" id="KW-1185">Reference proteome</keyword>
<gene>
    <name evidence="2" type="ORF">FSP39_003928</name>
</gene>
<organism evidence="2 3">
    <name type="scientific">Pinctada imbricata</name>
    <name type="common">Atlantic pearl-oyster</name>
    <name type="synonym">Pinctada martensii</name>
    <dbReference type="NCBI Taxonomy" id="66713"/>
    <lineage>
        <taxon>Eukaryota</taxon>
        <taxon>Metazoa</taxon>
        <taxon>Spiralia</taxon>
        <taxon>Lophotrochozoa</taxon>
        <taxon>Mollusca</taxon>
        <taxon>Bivalvia</taxon>
        <taxon>Autobranchia</taxon>
        <taxon>Pteriomorphia</taxon>
        <taxon>Pterioida</taxon>
        <taxon>Pterioidea</taxon>
        <taxon>Pteriidae</taxon>
        <taxon>Pinctada</taxon>
    </lineage>
</organism>
<feature type="domain" description="Reverse transcriptase" evidence="1">
    <location>
        <begin position="62"/>
        <end position="312"/>
    </location>
</feature>
<comment type="caution">
    <text evidence="2">The sequence shown here is derived from an EMBL/GenBank/DDBJ whole genome shotgun (WGS) entry which is preliminary data.</text>
</comment>
<sequence>MPHFAVRTDKTLSNIEIQETDVYKIFSQIKETKSQGPDNLHPKYIKETAQELTKAAVHIFRKSIEEGKLPQDWKIANITPIHKKGAKHNVSNYRPISLTSIMCKSLEKIIRDQIMSYMESNNLFTEHQHGFRSGHSCVTQLIEVIDNWTEELDKHNSVDTIYLDFQKAFDKVPHRRLLHKLKSYGICGSLYNWLEDFLNNRKQRVVLNDTHSDWGDVTSGIPQGSVLGPILFLIYINDLPDVVHNIAKLFADDTKLYSVVNNSNQQFTLQEDINKLTDWSNEWLLKFNIDKCKHLHLGRQTNYTYTMAGKEITKINNEKDLGIIIDNELKFQTHICTQVKKANQILGLIKRSFSYLDEEMFLTLYKSLVRPHLEYGSNIWSVIYKKEAISIENVQRRATKLLTNLKDLSYCDRLKHLGLPTLEYRRLRSDMVETYKIMNNLDHVNKEKIFPLNTNITRGHNKRIYKKYSRTNVRKFSFTQRVVETWNSLPANVVEAKSVNIFKNKLNAHWKGFYQKFVPSCYGPEATRNSVRKQNGSEEA</sequence>